<accession>A0ABY7TFW7</accession>
<evidence type="ECO:0000256" key="3">
    <source>
        <dbReference type="ARBA" id="ARBA00023163"/>
    </source>
</evidence>
<organism evidence="5 6">
    <name type="scientific">Mucilaginibacter jinjuensis</name>
    <dbReference type="NCBI Taxonomy" id="1176721"/>
    <lineage>
        <taxon>Bacteria</taxon>
        <taxon>Pseudomonadati</taxon>
        <taxon>Bacteroidota</taxon>
        <taxon>Sphingobacteriia</taxon>
        <taxon>Sphingobacteriales</taxon>
        <taxon>Sphingobacteriaceae</taxon>
        <taxon>Mucilaginibacter</taxon>
    </lineage>
</organism>
<evidence type="ECO:0000256" key="1">
    <source>
        <dbReference type="ARBA" id="ARBA00023015"/>
    </source>
</evidence>
<dbReference type="Gene3D" id="1.10.10.10">
    <property type="entry name" value="Winged helix-like DNA-binding domain superfamily/Winged helix DNA-binding domain"/>
    <property type="match status" value="1"/>
</dbReference>
<dbReference type="InterPro" id="IPR002577">
    <property type="entry name" value="HTH_HxlR"/>
</dbReference>
<gene>
    <name evidence="5" type="ORF">PQO05_08880</name>
</gene>
<dbReference type="PANTHER" id="PTHR33204:SF29">
    <property type="entry name" value="TRANSCRIPTIONAL REGULATOR"/>
    <property type="match status" value="1"/>
</dbReference>
<dbReference type="EMBL" id="CP117167">
    <property type="protein sequence ID" value="WCT14047.1"/>
    <property type="molecule type" value="Genomic_DNA"/>
</dbReference>
<evidence type="ECO:0000313" key="6">
    <source>
        <dbReference type="Proteomes" id="UP001216139"/>
    </source>
</evidence>
<keyword evidence="6" id="KW-1185">Reference proteome</keyword>
<name>A0ABY7TFW7_9SPHI</name>
<evidence type="ECO:0000313" key="5">
    <source>
        <dbReference type="EMBL" id="WCT14047.1"/>
    </source>
</evidence>
<keyword evidence="3" id="KW-0804">Transcription</keyword>
<evidence type="ECO:0000256" key="2">
    <source>
        <dbReference type="ARBA" id="ARBA00023125"/>
    </source>
</evidence>
<dbReference type="PROSITE" id="PS51118">
    <property type="entry name" value="HTH_HXLR"/>
    <property type="match status" value="1"/>
</dbReference>
<dbReference type="InterPro" id="IPR036390">
    <property type="entry name" value="WH_DNA-bd_sf"/>
</dbReference>
<feature type="domain" description="HTH hxlR-type" evidence="4">
    <location>
        <begin position="11"/>
        <end position="109"/>
    </location>
</feature>
<dbReference type="InterPro" id="IPR036388">
    <property type="entry name" value="WH-like_DNA-bd_sf"/>
</dbReference>
<sequence>MTEKRHQNYRCAMEASLSVISGKWKMTILQKILAGPIRYSDIKHNIPDITEKMLTQQLRELEEDGIVKRKVYPVVPPKVEYSFTDLGQGLTPIFQSLEVWGAQFLTNSNGELITPDSSCYVAKSEAVVGVDGKLEPSRL</sequence>
<dbReference type="Pfam" id="PF01638">
    <property type="entry name" value="HxlR"/>
    <property type="match status" value="1"/>
</dbReference>
<dbReference type="SUPFAM" id="SSF46785">
    <property type="entry name" value="Winged helix' DNA-binding domain"/>
    <property type="match status" value="1"/>
</dbReference>
<dbReference type="Proteomes" id="UP001216139">
    <property type="component" value="Chromosome"/>
</dbReference>
<keyword evidence="2" id="KW-0238">DNA-binding</keyword>
<dbReference type="RefSeq" id="WP_273632350.1">
    <property type="nucleotide sequence ID" value="NZ_CP117167.1"/>
</dbReference>
<reference evidence="5 6" key="1">
    <citation type="submission" date="2023-02" db="EMBL/GenBank/DDBJ databases">
        <title>Genome sequence of Mucilaginibacter jinjuensis strain KACC 16571.</title>
        <authorList>
            <person name="Kim S."/>
            <person name="Heo J."/>
            <person name="Kwon S.-W."/>
        </authorList>
    </citation>
    <scope>NUCLEOTIDE SEQUENCE [LARGE SCALE GENOMIC DNA]</scope>
    <source>
        <strain evidence="5 6">KACC 16571</strain>
    </source>
</reference>
<evidence type="ECO:0000259" key="4">
    <source>
        <dbReference type="PROSITE" id="PS51118"/>
    </source>
</evidence>
<dbReference type="PANTHER" id="PTHR33204">
    <property type="entry name" value="TRANSCRIPTIONAL REGULATOR, MARR FAMILY"/>
    <property type="match status" value="1"/>
</dbReference>
<protein>
    <submittedName>
        <fullName evidence="5">Helix-turn-helix domain-containing protein</fullName>
    </submittedName>
</protein>
<proteinExistence type="predicted"/>
<keyword evidence="1" id="KW-0805">Transcription regulation</keyword>